<dbReference type="Pfam" id="PF06177">
    <property type="entry name" value="QueT"/>
    <property type="match status" value="1"/>
</dbReference>
<protein>
    <submittedName>
        <fullName evidence="2">QueT transporter family protein</fullName>
    </submittedName>
</protein>
<evidence type="ECO:0000256" key="1">
    <source>
        <dbReference type="SAM" id="Phobius"/>
    </source>
</evidence>
<proteinExistence type="predicted"/>
<evidence type="ECO:0000313" key="3">
    <source>
        <dbReference type="Proteomes" id="UP001529275"/>
    </source>
</evidence>
<dbReference type="PANTHER" id="PTHR40044">
    <property type="entry name" value="INTEGRAL MEMBRANE PROTEIN-RELATED"/>
    <property type="match status" value="1"/>
</dbReference>
<feature type="transmembrane region" description="Helical" evidence="1">
    <location>
        <begin position="7"/>
        <end position="31"/>
    </location>
</feature>
<sequence>MKRKIQIVAINAMIACIYAVFTLVCSAFSYGAIQLRLSEILIFLAFYNRRYIPGLLVGCMLANAFSPLGIYDVIFGTLASLITCLSLTMISNLFLGAFLGALFNGIIVGAELYFLLDLPFFINAMYVFIGELIVLLIGVFVFKFLEKNPSLMQKYIMEDK</sequence>
<evidence type="ECO:0000313" key="2">
    <source>
        <dbReference type="EMBL" id="MDM8195978.1"/>
    </source>
</evidence>
<dbReference type="PIRSF" id="PIRSF031501">
    <property type="entry name" value="QueT"/>
    <property type="match status" value="1"/>
</dbReference>
<dbReference type="RefSeq" id="WP_087296928.1">
    <property type="nucleotide sequence ID" value="NZ_JAUDCK010000019.1"/>
</dbReference>
<organism evidence="2 3">
    <name type="scientific">Massilimicrobiota timonensis</name>
    <dbReference type="NCBI Taxonomy" id="1776392"/>
    <lineage>
        <taxon>Bacteria</taxon>
        <taxon>Bacillati</taxon>
        <taxon>Bacillota</taxon>
        <taxon>Erysipelotrichia</taxon>
        <taxon>Erysipelotrichales</taxon>
        <taxon>Erysipelotrichaceae</taxon>
        <taxon>Massilimicrobiota</taxon>
    </lineage>
</organism>
<reference evidence="3" key="1">
    <citation type="submission" date="2023-06" db="EMBL/GenBank/DDBJ databases">
        <title>Identification and characterization of horizontal gene transfer across gut microbiota members of farm animals based on homology search.</title>
        <authorList>
            <person name="Zeman M."/>
            <person name="Kubasova T."/>
            <person name="Jahodarova E."/>
            <person name="Nykrynova M."/>
            <person name="Rychlik I."/>
        </authorList>
    </citation>
    <scope>NUCLEOTIDE SEQUENCE [LARGE SCALE GENOMIC DNA]</scope>
    <source>
        <strain evidence="3">ET341</strain>
    </source>
</reference>
<comment type="caution">
    <text evidence="2">The sequence shown here is derived from an EMBL/GenBank/DDBJ whole genome shotgun (WGS) entry which is preliminary data.</text>
</comment>
<keyword evidence="1" id="KW-1133">Transmembrane helix</keyword>
<dbReference type="PROSITE" id="PS51257">
    <property type="entry name" value="PROKAR_LIPOPROTEIN"/>
    <property type="match status" value="1"/>
</dbReference>
<dbReference type="EMBL" id="JAUDCK010000019">
    <property type="protein sequence ID" value="MDM8195978.1"/>
    <property type="molecule type" value="Genomic_DNA"/>
</dbReference>
<feature type="transmembrane region" description="Helical" evidence="1">
    <location>
        <begin position="93"/>
        <end position="114"/>
    </location>
</feature>
<gene>
    <name evidence="2" type="ORF">QUV98_06590</name>
</gene>
<accession>A0ABT7UIK6</accession>
<reference evidence="2 3" key="2">
    <citation type="submission" date="2023-06" db="EMBL/GenBank/DDBJ databases">
        <authorList>
            <person name="Zeman M."/>
            <person name="Kubasova T."/>
            <person name="Jahodarova E."/>
            <person name="Nykrynova M."/>
            <person name="Rychlik I."/>
        </authorList>
    </citation>
    <scope>NUCLEOTIDE SEQUENCE [LARGE SCALE GENOMIC DNA]</scope>
    <source>
        <strain evidence="2 3">ET341</strain>
    </source>
</reference>
<dbReference type="PANTHER" id="PTHR40044:SF1">
    <property type="entry name" value="INTEGRAL MEMBRANE PROTEIN"/>
    <property type="match status" value="1"/>
</dbReference>
<feature type="transmembrane region" description="Helical" evidence="1">
    <location>
        <begin position="51"/>
        <end position="81"/>
    </location>
</feature>
<name>A0ABT7UIK6_9FIRM</name>
<dbReference type="InterPro" id="IPR010387">
    <property type="entry name" value="QueT"/>
</dbReference>
<keyword evidence="1" id="KW-0472">Membrane</keyword>
<keyword evidence="1" id="KW-0812">Transmembrane</keyword>
<dbReference type="Proteomes" id="UP001529275">
    <property type="component" value="Unassembled WGS sequence"/>
</dbReference>
<keyword evidence="3" id="KW-1185">Reference proteome</keyword>
<feature type="transmembrane region" description="Helical" evidence="1">
    <location>
        <begin position="120"/>
        <end position="145"/>
    </location>
</feature>